<feature type="transmembrane region" description="Helical" evidence="9">
    <location>
        <begin position="191"/>
        <end position="211"/>
    </location>
</feature>
<feature type="transmembrane region" description="Helical" evidence="9">
    <location>
        <begin position="127"/>
        <end position="146"/>
    </location>
</feature>
<dbReference type="InterPro" id="IPR026033">
    <property type="entry name" value="Azg-like_bact_archaea"/>
</dbReference>
<evidence type="ECO:0000256" key="5">
    <source>
        <dbReference type="ARBA" id="ARBA00022692"/>
    </source>
</evidence>
<protein>
    <submittedName>
        <fullName evidence="10">Guanine permease</fullName>
    </submittedName>
</protein>
<organism evidence="10 11">
    <name type="scientific">Thermoflavimicrobium daqui</name>
    <dbReference type="NCBI Taxonomy" id="2137476"/>
    <lineage>
        <taxon>Bacteria</taxon>
        <taxon>Bacillati</taxon>
        <taxon>Bacillota</taxon>
        <taxon>Bacilli</taxon>
        <taxon>Bacillales</taxon>
        <taxon>Thermoactinomycetaceae</taxon>
        <taxon>Thermoflavimicrobium</taxon>
    </lineage>
</organism>
<evidence type="ECO:0000313" key="10">
    <source>
        <dbReference type="EMBL" id="RAL21470.1"/>
    </source>
</evidence>
<evidence type="ECO:0000256" key="7">
    <source>
        <dbReference type="ARBA" id="ARBA00023136"/>
    </source>
</evidence>
<feature type="transmembrane region" description="Helical" evidence="9">
    <location>
        <begin position="316"/>
        <end position="336"/>
    </location>
</feature>
<keyword evidence="7 8" id="KW-0472">Membrane</keyword>
<keyword evidence="11" id="KW-1185">Reference proteome</keyword>
<feature type="transmembrane region" description="Helical" evidence="9">
    <location>
        <begin position="376"/>
        <end position="403"/>
    </location>
</feature>
<evidence type="ECO:0000256" key="1">
    <source>
        <dbReference type="ARBA" id="ARBA00004651"/>
    </source>
</evidence>
<reference evidence="10 11" key="1">
    <citation type="submission" date="2018-06" db="EMBL/GenBank/DDBJ databases">
        <title>Thermoflavimicrobium daqus sp. nov., a thermophilic microbe isolated from Moutai-flavour Daqu.</title>
        <authorList>
            <person name="Wang X."/>
            <person name="Zhou H."/>
        </authorList>
    </citation>
    <scope>NUCLEOTIDE SEQUENCE [LARGE SCALE GENOMIC DNA]</scope>
    <source>
        <strain evidence="10 11">FBKL4.011</strain>
    </source>
</reference>
<sequence>MLRLDKSTPFSWKKEIFAGLTTFFTMAYVMVVNPIILKDAGIPFSQSFMATIIATIVGTLLMGVFAKYPIAIAPAMGLNAYFAYSVVKAHQGMSYQVALSAVFVMGIIFVLISLTPLRTTLIKAIPASLKHAITAGIGLFIAFIGMRMSGLIKDHPTNLVALGDLHSPPVILTLVGLFTTLICISLNIPAALFIGMVVTGIIAYLTGQLHFDKGFIAVPSIPEPIVLNPIQAVSDVIQFGLYGAVFSFLLVTLFDTTGTFLGVSKQAGLTKGDETPNSSRAMLSDSIASLVGSIFGTSPTSAYIESASGVTAGGRTGFTAVVVAIMFAICAFFSPLMGSLTGVAAITSPALIIVGSMMISHVRYLNWDHYEESFPAFLVILSMPLTSSIATGISLGFITYPIMKVLKGKWKEVHPLIYVFAVLFVIQLIFVPH</sequence>
<evidence type="ECO:0000313" key="11">
    <source>
        <dbReference type="Proteomes" id="UP000251213"/>
    </source>
</evidence>
<evidence type="ECO:0000256" key="3">
    <source>
        <dbReference type="ARBA" id="ARBA00022448"/>
    </source>
</evidence>
<keyword evidence="5 8" id="KW-0812">Transmembrane</keyword>
<dbReference type="Pfam" id="PF00860">
    <property type="entry name" value="Xan_ur_permease"/>
    <property type="match status" value="1"/>
</dbReference>
<evidence type="ECO:0000256" key="9">
    <source>
        <dbReference type="SAM" id="Phobius"/>
    </source>
</evidence>
<dbReference type="RefSeq" id="WP_113660143.1">
    <property type="nucleotide sequence ID" value="NZ_KZ845675.1"/>
</dbReference>
<dbReference type="EMBL" id="QJKK01000013">
    <property type="protein sequence ID" value="RAL21470.1"/>
    <property type="molecule type" value="Genomic_DNA"/>
</dbReference>
<feature type="transmembrane region" description="Helical" evidence="9">
    <location>
        <begin position="16"/>
        <end position="36"/>
    </location>
</feature>
<dbReference type="PANTHER" id="PTHR43337">
    <property type="entry name" value="XANTHINE/URACIL PERMEASE C887.17-RELATED"/>
    <property type="match status" value="1"/>
</dbReference>
<feature type="transmembrane region" description="Helical" evidence="9">
    <location>
        <begin position="415"/>
        <end position="432"/>
    </location>
</feature>
<dbReference type="PIRSF" id="PIRSF005353">
    <property type="entry name" value="PbuG"/>
    <property type="match status" value="1"/>
</dbReference>
<keyword evidence="4 8" id="KW-1003">Cell membrane</keyword>
<feature type="transmembrane region" description="Helical" evidence="9">
    <location>
        <begin position="239"/>
        <end position="263"/>
    </location>
</feature>
<evidence type="ECO:0000256" key="2">
    <source>
        <dbReference type="ARBA" id="ARBA00005697"/>
    </source>
</evidence>
<comment type="caution">
    <text evidence="10">The sequence shown here is derived from an EMBL/GenBank/DDBJ whole genome shotgun (WGS) entry which is preliminary data.</text>
</comment>
<proteinExistence type="inferred from homology"/>
<dbReference type="InterPro" id="IPR006043">
    <property type="entry name" value="NCS2"/>
</dbReference>
<feature type="transmembrane region" description="Helical" evidence="9">
    <location>
        <begin position="343"/>
        <end position="364"/>
    </location>
</feature>
<evidence type="ECO:0000256" key="8">
    <source>
        <dbReference type="PIRNR" id="PIRNR005353"/>
    </source>
</evidence>
<gene>
    <name evidence="10" type="ORF">DL897_16060</name>
</gene>
<dbReference type="PANTHER" id="PTHR43337:SF1">
    <property type="entry name" value="XANTHINE_URACIL PERMEASE C887.17-RELATED"/>
    <property type="match status" value="1"/>
</dbReference>
<dbReference type="GO" id="GO:0005886">
    <property type="term" value="C:plasma membrane"/>
    <property type="evidence" value="ECO:0007669"/>
    <property type="project" value="UniProtKB-SubCell"/>
</dbReference>
<dbReference type="OrthoDB" id="9808458at2"/>
<keyword evidence="6 8" id="KW-1133">Transmembrane helix</keyword>
<dbReference type="GO" id="GO:0005345">
    <property type="term" value="F:purine nucleobase transmembrane transporter activity"/>
    <property type="evidence" value="ECO:0007669"/>
    <property type="project" value="TreeGrafter"/>
</dbReference>
<dbReference type="Proteomes" id="UP000251213">
    <property type="component" value="Unassembled WGS sequence"/>
</dbReference>
<dbReference type="InterPro" id="IPR045018">
    <property type="entry name" value="Azg-like"/>
</dbReference>
<reference evidence="10 11" key="2">
    <citation type="submission" date="2018-06" db="EMBL/GenBank/DDBJ databases">
        <authorList>
            <person name="Zhirakovskaya E."/>
        </authorList>
    </citation>
    <scope>NUCLEOTIDE SEQUENCE [LARGE SCALE GENOMIC DNA]</scope>
    <source>
        <strain evidence="10 11">FBKL4.011</strain>
    </source>
</reference>
<evidence type="ECO:0000256" key="6">
    <source>
        <dbReference type="ARBA" id="ARBA00022989"/>
    </source>
</evidence>
<comment type="subcellular location">
    <subcellularLocation>
        <location evidence="1 8">Cell membrane</location>
        <topology evidence="1 8">Multi-pass membrane protein</topology>
    </subcellularLocation>
</comment>
<feature type="transmembrane region" description="Helical" evidence="9">
    <location>
        <begin position="93"/>
        <end position="115"/>
    </location>
</feature>
<feature type="transmembrane region" description="Helical" evidence="9">
    <location>
        <begin position="48"/>
        <end position="73"/>
    </location>
</feature>
<evidence type="ECO:0000256" key="4">
    <source>
        <dbReference type="ARBA" id="ARBA00022475"/>
    </source>
</evidence>
<keyword evidence="3 8" id="KW-0813">Transport</keyword>
<comment type="similarity">
    <text evidence="2 8">Belongs to the nucleobase:cation symporter-2 (NCS2) (TC 2.A.40) family. Azg-like subfamily.</text>
</comment>
<accession>A0A364K198</accession>
<dbReference type="AlphaFoldDB" id="A0A364K198"/>
<name>A0A364K198_9BACL</name>